<dbReference type="Pfam" id="PF25238">
    <property type="entry name" value="OGFOD2-like"/>
    <property type="match status" value="1"/>
</dbReference>
<dbReference type="GO" id="GO:0008475">
    <property type="term" value="F:procollagen-lysine 5-dioxygenase activity"/>
    <property type="evidence" value="ECO:0007669"/>
    <property type="project" value="UniProtKB-EC"/>
</dbReference>
<accession>A0A9P1C9Z8</accession>
<dbReference type="InterPro" id="IPR029044">
    <property type="entry name" value="Nucleotide-diphossugar_trans"/>
</dbReference>
<comment type="caution">
    <text evidence="13">The sequence shown here is derived from an EMBL/GenBank/DDBJ whole genome shotgun (WGS) entry which is preliminary data.</text>
</comment>
<dbReference type="Gene3D" id="3.90.550.10">
    <property type="entry name" value="Spore Coat Polysaccharide Biosynthesis Protein SpsA, Chain A"/>
    <property type="match status" value="1"/>
</dbReference>
<dbReference type="OrthoDB" id="1736837at2759"/>
<feature type="domain" description="Fe2OG dioxygenase" evidence="12">
    <location>
        <begin position="1634"/>
        <end position="1736"/>
    </location>
</feature>
<dbReference type="PROSITE" id="PS51471">
    <property type="entry name" value="FE2OG_OXY"/>
    <property type="match status" value="1"/>
</dbReference>
<dbReference type="EMBL" id="CAMXCT010001191">
    <property type="protein sequence ID" value="CAI3987670.1"/>
    <property type="molecule type" value="Genomic_DNA"/>
</dbReference>
<reference evidence="14" key="2">
    <citation type="submission" date="2024-04" db="EMBL/GenBank/DDBJ databases">
        <authorList>
            <person name="Chen Y."/>
            <person name="Shah S."/>
            <person name="Dougan E. K."/>
            <person name="Thang M."/>
            <person name="Chan C."/>
        </authorList>
    </citation>
    <scope>NUCLEOTIDE SEQUENCE [LARGE SCALE GENOMIC DNA]</scope>
</reference>
<dbReference type="EC" id="1.14.11.4" evidence="3"/>
<keyword evidence="8" id="KW-0408">Iron</keyword>
<dbReference type="InterPro" id="IPR036770">
    <property type="entry name" value="Ankyrin_rpt-contain_sf"/>
</dbReference>
<comment type="similarity">
    <text evidence="2">Belongs to the ATP-dependent AMP-binding enzyme family.</text>
</comment>
<comment type="catalytic activity">
    <reaction evidence="9">
        <text>L-lysyl-[collagen] + 2-oxoglutarate + O2 = (5R)-5-hydroxy-L-lysyl-[collagen] + succinate + CO2</text>
        <dbReference type="Rhea" id="RHEA:16569"/>
        <dbReference type="Rhea" id="RHEA-COMP:12751"/>
        <dbReference type="Rhea" id="RHEA-COMP:12752"/>
        <dbReference type="ChEBI" id="CHEBI:15379"/>
        <dbReference type="ChEBI" id="CHEBI:16526"/>
        <dbReference type="ChEBI" id="CHEBI:16810"/>
        <dbReference type="ChEBI" id="CHEBI:29969"/>
        <dbReference type="ChEBI" id="CHEBI:30031"/>
        <dbReference type="ChEBI" id="CHEBI:133442"/>
        <dbReference type="EC" id="1.14.11.4"/>
    </reaction>
</comment>
<evidence type="ECO:0000256" key="8">
    <source>
        <dbReference type="ARBA" id="ARBA00023004"/>
    </source>
</evidence>
<evidence type="ECO:0000256" key="4">
    <source>
        <dbReference type="ARBA" id="ARBA00022598"/>
    </source>
</evidence>
<dbReference type="Pfam" id="PF00501">
    <property type="entry name" value="AMP-binding"/>
    <property type="match status" value="1"/>
</dbReference>
<dbReference type="Gene3D" id="3.40.50.12780">
    <property type="entry name" value="N-terminal domain of ligase-like"/>
    <property type="match status" value="1"/>
</dbReference>
<dbReference type="Pfam" id="PF12796">
    <property type="entry name" value="Ank_2"/>
    <property type="match status" value="2"/>
</dbReference>
<name>A0A9P1C9Z8_9DINO</name>
<dbReference type="GO" id="GO:0006631">
    <property type="term" value="P:fatty acid metabolic process"/>
    <property type="evidence" value="ECO:0007669"/>
    <property type="project" value="TreeGrafter"/>
</dbReference>
<evidence type="ECO:0000256" key="6">
    <source>
        <dbReference type="ARBA" id="ARBA00022964"/>
    </source>
</evidence>
<gene>
    <name evidence="13" type="ORF">C1SCF055_LOCUS14924</name>
</gene>
<evidence type="ECO:0000256" key="9">
    <source>
        <dbReference type="ARBA" id="ARBA00047930"/>
    </source>
</evidence>
<evidence type="ECO:0000256" key="1">
    <source>
        <dbReference type="ARBA" id="ARBA00001961"/>
    </source>
</evidence>
<dbReference type="GO" id="GO:0031956">
    <property type="term" value="F:medium-chain fatty acid-CoA ligase activity"/>
    <property type="evidence" value="ECO:0007669"/>
    <property type="project" value="TreeGrafter"/>
</dbReference>
<dbReference type="SMART" id="SM00702">
    <property type="entry name" value="P4Hc"/>
    <property type="match status" value="1"/>
</dbReference>
<dbReference type="InterPro" id="IPR042099">
    <property type="entry name" value="ANL_N_sf"/>
</dbReference>
<dbReference type="PANTHER" id="PTHR43201">
    <property type="entry name" value="ACYL-COA SYNTHETASE"/>
    <property type="match status" value="1"/>
</dbReference>
<evidence type="ECO:0000256" key="5">
    <source>
        <dbReference type="ARBA" id="ARBA00022723"/>
    </source>
</evidence>
<evidence type="ECO:0000313" key="16">
    <source>
        <dbReference type="Proteomes" id="UP001152797"/>
    </source>
</evidence>
<keyword evidence="10" id="KW-0040">ANK repeat</keyword>
<dbReference type="SUPFAM" id="SSF48403">
    <property type="entry name" value="Ankyrin repeat"/>
    <property type="match status" value="1"/>
</dbReference>
<feature type="repeat" description="ANK" evidence="10">
    <location>
        <begin position="1292"/>
        <end position="1324"/>
    </location>
</feature>
<evidence type="ECO:0000256" key="2">
    <source>
        <dbReference type="ARBA" id="ARBA00006432"/>
    </source>
</evidence>
<dbReference type="InterPro" id="IPR005123">
    <property type="entry name" value="Oxoglu/Fe-dep_dioxygenase_dom"/>
</dbReference>
<evidence type="ECO:0000313" key="15">
    <source>
        <dbReference type="EMBL" id="CAL4774982.1"/>
    </source>
</evidence>
<dbReference type="PRINTS" id="PR01415">
    <property type="entry name" value="ANKYRIN"/>
</dbReference>
<evidence type="ECO:0000256" key="10">
    <source>
        <dbReference type="PROSITE-ProRule" id="PRU00023"/>
    </source>
</evidence>
<dbReference type="SUPFAM" id="SSF56801">
    <property type="entry name" value="Acetyl-CoA synthetase-like"/>
    <property type="match status" value="1"/>
</dbReference>
<dbReference type="InterPro" id="IPR009081">
    <property type="entry name" value="PP-bd_ACP"/>
</dbReference>
<dbReference type="SMART" id="SM00248">
    <property type="entry name" value="ANK"/>
    <property type="match status" value="5"/>
</dbReference>
<evidence type="ECO:0000259" key="12">
    <source>
        <dbReference type="PROSITE" id="PS51471"/>
    </source>
</evidence>
<keyword evidence="6" id="KW-0223">Dioxygenase</keyword>
<dbReference type="Proteomes" id="UP001152797">
    <property type="component" value="Unassembled WGS sequence"/>
</dbReference>
<proteinExistence type="inferred from homology"/>
<dbReference type="InterPro" id="IPR006620">
    <property type="entry name" value="Pro_4_hyd_alph"/>
</dbReference>
<dbReference type="PROSITE" id="PS50075">
    <property type="entry name" value="CARRIER"/>
    <property type="match status" value="1"/>
</dbReference>
<dbReference type="GO" id="GO:0016757">
    <property type="term" value="F:glycosyltransferase activity"/>
    <property type="evidence" value="ECO:0007669"/>
    <property type="project" value="InterPro"/>
</dbReference>
<evidence type="ECO:0000256" key="7">
    <source>
        <dbReference type="ARBA" id="ARBA00023002"/>
    </source>
</evidence>
<dbReference type="InterPro" id="IPR036736">
    <property type="entry name" value="ACP-like_sf"/>
</dbReference>
<dbReference type="Pfam" id="PF01501">
    <property type="entry name" value="Glyco_transf_8"/>
    <property type="match status" value="1"/>
</dbReference>
<dbReference type="InterPro" id="IPR002495">
    <property type="entry name" value="Glyco_trans_8"/>
</dbReference>
<keyword evidence="16" id="KW-1185">Reference proteome</keyword>
<dbReference type="PROSITE" id="PS50088">
    <property type="entry name" value="ANK_REPEAT"/>
    <property type="match status" value="3"/>
</dbReference>
<feature type="repeat" description="ANK" evidence="10">
    <location>
        <begin position="1325"/>
        <end position="1357"/>
    </location>
</feature>
<feature type="repeat" description="ANK" evidence="10">
    <location>
        <begin position="1259"/>
        <end position="1291"/>
    </location>
</feature>
<dbReference type="InterPro" id="IPR045851">
    <property type="entry name" value="AMP-bd_C_sf"/>
</dbReference>
<evidence type="ECO:0000313" key="14">
    <source>
        <dbReference type="EMBL" id="CAL1141045.1"/>
    </source>
</evidence>
<feature type="domain" description="Carrier" evidence="11">
    <location>
        <begin position="1105"/>
        <end position="1186"/>
    </location>
</feature>
<keyword evidence="5" id="KW-0479">Metal-binding</keyword>
<dbReference type="InterPro" id="IPR000873">
    <property type="entry name" value="AMP-dep_synth/lig_dom"/>
</dbReference>
<keyword evidence="4 15" id="KW-0436">Ligase</keyword>
<evidence type="ECO:0000259" key="11">
    <source>
        <dbReference type="PROSITE" id="PS50075"/>
    </source>
</evidence>
<dbReference type="GO" id="GO:0005506">
    <property type="term" value="F:iron ion binding"/>
    <property type="evidence" value="ECO:0007669"/>
    <property type="project" value="InterPro"/>
</dbReference>
<evidence type="ECO:0000313" key="13">
    <source>
        <dbReference type="EMBL" id="CAI3987670.1"/>
    </source>
</evidence>
<dbReference type="PROSITE" id="PS50297">
    <property type="entry name" value="ANK_REP_REGION"/>
    <property type="match status" value="3"/>
</dbReference>
<reference evidence="13" key="1">
    <citation type="submission" date="2022-10" db="EMBL/GenBank/DDBJ databases">
        <authorList>
            <person name="Chen Y."/>
            <person name="Dougan E. K."/>
            <person name="Chan C."/>
            <person name="Rhodes N."/>
            <person name="Thang M."/>
        </authorList>
    </citation>
    <scope>NUCLEOTIDE SEQUENCE</scope>
</reference>
<dbReference type="EMBL" id="CAMXCT020001191">
    <property type="protein sequence ID" value="CAL1141045.1"/>
    <property type="molecule type" value="Genomic_DNA"/>
</dbReference>
<dbReference type="SUPFAM" id="SSF47336">
    <property type="entry name" value="ACP-like"/>
    <property type="match status" value="1"/>
</dbReference>
<keyword evidence="7" id="KW-0560">Oxidoreductase</keyword>
<dbReference type="GO" id="GO:0031418">
    <property type="term" value="F:L-ascorbic acid binding"/>
    <property type="evidence" value="ECO:0007669"/>
    <property type="project" value="InterPro"/>
</dbReference>
<protein>
    <recommendedName>
        <fullName evidence="3">procollagen-lysine 5-dioxygenase</fullName>
        <ecNumber evidence="3">1.14.11.4</ecNumber>
    </recommendedName>
</protein>
<dbReference type="SUPFAM" id="SSF53448">
    <property type="entry name" value="Nucleotide-diphospho-sugar transferases"/>
    <property type="match status" value="1"/>
</dbReference>
<dbReference type="PANTHER" id="PTHR43201:SF5">
    <property type="entry name" value="MEDIUM-CHAIN ACYL-COA LIGASE ACSF2, MITOCHONDRIAL"/>
    <property type="match status" value="1"/>
</dbReference>
<dbReference type="InterPro" id="IPR002110">
    <property type="entry name" value="Ankyrin_rpt"/>
</dbReference>
<organism evidence="13">
    <name type="scientific">Cladocopium goreaui</name>
    <dbReference type="NCBI Taxonomy" id="2562237"/>
    <lineage>
        <taxon>Eukaryota</taxon>
        <taxon>Sar</taxon>
        <taxon>Alveolata</taxon>
        <taxon>Dinophyceae</taxon>
        <taxon>Suessiales</taxon>
        <taxon>Symbiodiniaceae</taxon>
        <taxon>Cladocopium</taxon>
    </lineage>
</organism>
<dbReference type="Gene3D" id="3.30.300.30">
    <property type="match status" value="1"/>
</dbReference>
<dbReference type="Gene3D" id="1.25.40.20">
    <property type="entry name" value="Ankyrin repeat-containing domain"/>
    <property type="match status" value="1"/>
</dbReference>
<evidence type="ECO:0000256" key="3">
    <source>
        <dbReference type="ARBA" id="ARBA00012264"/>
    </source>
</evidence>
<dbReference type="Pfam" id="PF00550">
    <property type="entry name" value="PP-binding"/>
    <property type="match status" value="1"/>
</dbReference>
<sequence>MKGPHSFAYLANPLRSVLTAFACKECGRFDSVGSGPKGRPERIHRCRQCREEQSRKLAYASLIYGTGEKYVQGALALGFSLEASGTWHERVLLHTQDVPKEALQLLGQLWTLKEVPYIISADDLHKSDKARFREVFTKLHVFNPDAVPFDKVVFLDLDMIVLRNIDELFELRTPAGMSTKKMEGVCRQHPDHGQRLEPRECYVNAGTMVTAPSKELFQLLEADVTQPDKEWHVEGWSPEQKYLSNVMAGEWTHLSQLYNFEVQVHSGVPITNTWSNAEVADVAVAHFSGTLKAWDKKPGEELPVLASDYSRSQFQKFPAEVQRRAKARCSILHAEWLKMYAMALKRCLAGLPAGNGLLSSWMPRMSRFLPGEDVMVEEQTEEQEGLRCRATVLQCQPETGGVWLWRPSWATGEGGSCIFSASVSPMPQGDAFDLGSQAIAWFGEGHELGVINAQCGEDRWLKFRDHSAWLPVGLLKEIDIQAGGAAMWELLLEVSKWNHKFTTWSELRERFPDSAILAGAGPETLTYNELQALVKGVLRPSFAAAGLRPGDRVAALLPNGPEAAVLFLGSLLCGLCFGPLDPQLTKSELEFALKDLPARALLLGQLSSVVASLAEMLARDLDLIRLRLAGSLSTLHIEITTSSATAAEQLVPRSMSDVALALHTSGSTRRPKLVPLSHENLCSGAISIADTLKLQPEDVVMNCLPLFHIHGLAVNVLVPAIAGATSVCLSGTFDAVAAIKRLGAGDPAITLYSAVPSLHQALVTSVMSLESPEFPRFPALRLIRNCSAHLPAALASAVSRSLGAEVLPTYAMTESMPIASPSPRHDRFSTHRTVGFAAGPQVALLTQGELEAWGKGKVGKMEGKMEGKVEGKLVEDLSAGLTGEVCVKGSCVTRGYEARGHDPNLDAFVDGWLRTGDLATVAADGLILSGRCKEIINKAGEKFSPMQIEDVYLQHPSIEDCVAFAVPCEKRGEAIGLAIQSEATDRFAERGSKAQNPCNLDSLRMFGRRTQELRIVALPDCLVWLRHLPRTATGKKLRVGLAEILGMPKLQGDHGEWYATDATDALRDCRDPKETAGYLSSSSQTRSKKYILHPAARFAAPELSPKSGAKSVYALVRQTAMELIRCDFQDNQPLLDLGIDSLSATSFINSLESQLDINLAGDEGAVAFLDKYPSLENVLTAILKAQGVAEKDDTVDVGSKMSKKVAQLRYFGPGRPDLKQFIVDTRDPTSLLYAAQHGREEMIRSRCRERCPDEDVDKNGLTALHYAAGRGDNKIVILLLELKAGVDTRNKDLRTPLMWAARNGRLDVCEELVRNKADIHAANKLGINCLHWAAWGGSLEAVAFLLERGADINAVCHAGCNVAVWAATAGSFDMCQWLHEKRADFAATNKNGHGVLNKAAWRGHSEKLVSWMLSLDGVEAQLYAPDWEGELPYFACRLATRRDVQEKLCLMACVAMDSVDASQAPCTALEAARRLVAPKMTKKKHGEFEGGDFWEEHDVLLKQAWQERVPLQASLYRYDSAFEEKYLHPSLRRAAEKAREGQEEEAFALFEEVVPGVFATDSLFSDRFRSEFLDELDSINASGIPTRRPNGMNRYGVILDEVGFKKMMEGLCKDYLQPLAAMLFPELVGPKDADGHYAFTVQYEPDGDTELAKHGDASVVTINLCLGPKNWEGSSLRFFESGGSGMYQLPKGNESAGAGDVVFHSGMAVIHRGQHQHQAQQLLSGQRVNLVVWLHSKDGVVRIAPYAPEEQMTVGRRWHTRHMDL</sequence>
<dbReference type="EMBL" id="CAMXCT030001191">
    <property type="protein sequence ID" value="CAL4774982.1"/>
    <property type="molecule type" value="Genomic_DNA"/>
</dbReference>
<comment type="cofactor">
    <cofactor evidence="1">
        <name>L-ascorbate</name>
        <dbReference type="ChEBI" id="CHEBI:38290"/>
    </cofactor>
</comment>